<dbReference type="EC" id="2.7.11.1" evidence="9"/>
<feature type="transmembrane region" description="Helical" evidence="7">
    <location>
        <begin position="352"/>
        <end position="373"/>
    </location>
</feature>
<feature type="region of interest" description="Disordered" evidence="6">
    <location>
        <begin position="1"/>
        <end position="42"/>
    </location>
</feature>
<dbReference type="Gene3D" id="1.10.510.10">
    <property type="entry name" value="Transferase(Phosphotransferase) domain 1"/>
    <property type="match status" value="1"/>
</dbReference>
<dbReference type="PANTHER" id="PTHR43289">
    <property type="entry name" value="MITOGEN-ACTIVATED PROTEIN KINASE KINASE KINASE 20-RELATED"/>
    <property type="match status" value="1"/>
</dbReference>
<gene>
    <name evidence="9" type="primary">pknA</name>
    <name evidence="9" type="ORF">CODIS_27010</name>
</gene>
<evidence type="ECO:0000256" key="5">
    <source>
        <dbReference type="PROSITE-ProRule" id="PRU10141"/>
    </source>
</evidence>
<keyword evidence="7" id="KW-0812">Transmembrane</keyword>
<feature type="compositionally biased region" description="Basic and acidic residues" evidence="6">
    <location>
        <begin position="1"/>
        <end position="16"/>
    </location>
</feature>
<feature type="domain" description="Protein kinase" evidence="8">
    <location>
        <begin position="72"/>
        <end position="413"/>
    </location>
</feature>
<evidence type="ECO:0000256" key="3">
    <source>
        <dbReference type="ARBA" id="ARBA00022777"/>
    </source>
</evidence>
<keyword evidence="3 9" id="KW-0418">Kinase</keyword>
<dbReference type="GO" id="GO:0005524">
    <property type="term" value="F:ATP binding"/>
    <property type="evidence" value="ECO:0007669"/>
    <property type="project" value="UniProtKB-UniRule"/>
</dbReference>
<dbReference type="InterPro" id="IPR017441">
    <property type="entry name" value="Protein_kinase_ATP_BS"/>
</dbReference>
<evidence type="ECO:0000256" key="2">
    <source>
        <dbReference type="ARBA" id="ARBA00022741"/>
    </source>
</evidence>
<dbReference type="Gene3D" id="3.30.200.20">
    <property type="entry name" value="Phosphorylase Kinase, domain 1"/>
    <property type="match status" value="1"/>
</dbReference>
<comment type="caution">
    <text evidence="9">The sequence shown here is derived from an EMBL/GenBank/DDBJ whole genome shotgun (WGS) entry which is preliminary data.</text>
</comment>
<dbReference type="GO" id="GO:0004674">
    <property type="term" value="F:protein serine/threonine kinase activity"/>
    <property type="evidence" value="ECO:0007669"/>
    <property type="project" value="UniProtKB-EC"/>
</dbReference>
<dbReference type="InterPro" id="IPR000719">
    <property type="entry name" value="Prot_kinase_dom"/>
</dbReference>
<keyword evidence="7" id="KW-1133">Transmembrane helix</keyword>
<dbReference type="Proteomes" id="UP000094769">
    <property type="component" value="Unassembled WGS sequence"/>
</dbReference>
<evidence type="ECO:0000313" key="10">
    <source>
        <dbReference type="Proteomes" id="UP000094769"/>
    </source>
</evidence>
<dbReference type="PANTHER" id="PTHR43289:SF6">
    <property type="entry name" value="SERINE_THREONINE-PROTEIN KINASE NEKL-3"/>
    <property type="match status" value="1"/>
</dbReference>
<dbReference type="InterPro" id="IPR011009">
    <property type="entry name" value="Kinase-like_dom_sf"/>
</dbReference>
<evidence type="ECO:0000256" key="6">
    <source>
        <dbReference type="SAM" id="MobiDB-lite"/>
    </source>
</evidence>
<keyword evidence="7" id="KW-0472">Membrane</keyword>
<dbReference type="Pfam" id="PF00069">
    <property type="entry name" value="Pkinase"/>
    <property type="match status" value="1"/>
</dbReference>
<keyword evidence="4 5" id="KW-0067">ATP-binding</keyword>
<evidence type="ECO:0000313" key="9">
    <source>
        <dbReference type="EMBL" id="ODJ87184.1"/>
    </source>
</evidence>
<evidence type="ECO:0000259" key="8">
    <source>
        <dbReference type="PROSITE" id="PS50011"/>
    </source>
</evidence>
<feature type="binding site" evidence="5">
    <location>
        <position position="107"/>
    </location>
    <ligand>
        <name>ATP</name>
        <dbReference type="ChEBI" id="CHEBI:30616"/>
    </ligand>
</feature>
<name>A0A7Z0VL57_9GAMM</name>
<dbReference type="PROSITE" id="PS00107">
    <property type="entry name" value="PROTEIN_KINASE_ATP"/>
    <property type="match status" value="1"/>
</dbReference>
<keyword evidence="2 5" id="KW-0547">Nucleotide-binding</keyword>
<proteinExistence type="predicted"/>
<dbReference type="AlphaFoldDB" id="A0A7Z0VL57"/>
<dbReference type="CDD" id="cd14014">
    <property type="entry name" value="STKc_PknB_like"/>
    <property type="match status" value="1"/>
</dbReference>
<evidence type="ECO:0000256" key="7">
    <source>
        <dbReference type="SAM" id="Phobius"/>
    </source>
</evidence>
<dbReference type="PROSITE" id="PS00108">
    <property type="entry name" value="PROTEIN_KINASE_ST"/>
    <property type="match status" value="1"/>
</dbReference>
<evidence type="ECO:0000256" key="1">
    <source>
        <dbReference type="ARBA" id="ARBA00022679"/>
    </source>
</evidence>
<evidence type="ECO:0000256" key="4">
    <source>
        <dbReference type="ARBA" id="ARBA00022840"/>
    </source>
</evidence>
<dbReference type="RefSeq" id="WP_069125831.1">
    <property type="nucleotide sequence ID" value="NZ_MARB01000014.1"/>
</dbReference>
<protein>
    <submittedName>
        <fullName evidence="9">Serine/threonine-protein kinase PknA</fullName>
        <ecNumber evidence="9">2.7.11.1</ecNumber>
    </submittedName>
</protein>
<organism evidence="9 10">
    <name type="scientific">Candidatus Thiodiazotropha endolucinida</name>
    <dbReference type="NCBI Taxonomy" id="1655433"/>
    <lineage>
        <taxon>Bacteria</taxon>
        <taxon>Pseudomonadati</taxon>
        <taxon>Pseudomonadota</taxon>
        <taxon>Gammaproteobacteria</taxon>
        <taxon>Chromatiales</taxon>
        <taxon>Sedimenticolaceae</taxon>
        <taxon>Candidatus Thiodiazotropha</taxon>
    </lineage>
</organism>
<dbReference type="SUPFAM" id="SSF56112">
    <property type="entry name" value="Protein kinase-like (PK-like)"/>
    <property type="match status" value="1"/>
</dbReference>
<reference evidence="9 10" key="1">
    <citation type="submission" date="2016-06" db="EMBL/GenBank/DDBJ databases">
        <title>Genome sequence of endosymbiont of Candidatus Endolucinida thiodiazotropha.</title>
        <authorList>
            <person name="Poehlein A."/>
            <person name="Koenig S."/>
            <person name="Heiden S.E."/>
            <person name="Thuermer A."/>
            <person name="Voget S."/>
            <person name="Daniel R."/>
            <person name="Markert S."/>
            <person name="Gros O."/>
            <person name="Schweder T."/>
        </authorList>
    </citation>
    <scope>NUCLEOTIDE SEQUENCE [LARGE SCALE GENOMIC DNA]</scope>
    <source>
        <strain evidence="9 10">COS</strain>
    </source>
</reference>
<keyword evidence="1 9" id="KW-0808">Transferase</keyword>
<sequence length="493" mass="54321">MATHDDDRPSPDDEATRLATTDSTDKQKSTGTTHPTTDPGKNVTEALTAISEELANGTSTVVAVGSVLKNRFVLEEMLGRGGMGVVYKARDLRKVEAMDRDPYIAVKVLSKDFQANPDSFIALQRESKKAQQLAHPNIVTVYDFDRDGPNVFMTMELLEGEPLDQLIRRLRPATLPAQQALSIIEQMARALAYAHSENIVHSDFKPGNVFLTSKSVVKVVDFGIARAAKNADRPAEDATVFDPGSLGALTPTYASCEMLEYGEPDPRDDVYGLSVVAYELLAGSHPFDRKPATYARDLALKPKRPKELSKEIWNAISHGLEFEREKRTRNATEFLKETSGPRQGRDNLLPKWAIPAAAGVILLLVITIGSLLFNGQNGEVQPEIVLQETTSLEPELRAKIESILEVAEVHMLVGRLLEPPGSSAYDAYQQILIMHQQNKQATQGLQQIGDYLAEQIRGLIESKQLQEGKALLEKGLDALPDHQGLIKLQQDLQ</sequence>
<keyword evidence="10" id="KW-1185">Reference proteome</keyword>
<dbReference type="EMBL" id="MARB01000014">
    <property type="protein sequence ID" value="ODJ87184.1"/>
    <property type="molecule type" value="Genomic_DNA"/>
</dbReference>
<dbReference type="PROSITE" id="PS50011">
    <property type="entry name" value="PROTEIN_KINASE_DOM"/>
    <property type="match status" value="1"/>
</dbReference>
<dbReference type="InterPro" id="IPR008271">
    <property type="entry name" value="Ser/Thr_kinase_AS"/>
</dbReference>
<accession>A0A7Z0VL57</accession>